<accession>A0A9I9DSY9</accession>
<feature type="chain" id="PRO_5039923671" description="Thionin-like protein 2" evidence="1">
    <location>
        <begin position="27"/>
        <end position="117"/>
    </location>
</feature>
<reference evidence="2" key="1">
    <citation type="submission" date="2023-03" db="UniProtKB">
        <authorList>
            <consortium name="EnsemblPlants"/>
        </authorList>
    </citation>
    <scope>IDENTIFICATION</scope>
</reference>
<dbReference type="InterPro" id="IPR038975">
    <property type="entry name" value="THNL"/>
</dbReference>
<protein>
    <recommendedName>
        <fullName evidence="3">Thionin-like protein 2</fullName>
    </recommendedName>
</protein>
<keyword evidence="1" id="KW-0732">Signal</keyword>
<dbReference type="PANTHER" id="PTHR36312">
    <property type="entry name" value="THIONIN-LIKE PROTEIN 1"/>
    <property type="match status" value="1"/>
</dbReference>
<sequence length="117" mass="12609">MESSNMAMKSSLIAWLFLSLLSIAHSYTSFQDCYGTCVVTCAVTPGIPISECPKRCFKTCWSKTANIVGGTQLGNNQFSCVFDCAIPSCTKFSTKEDPAAEKVGRCVDSCSHGCIKI</sequence>
<feature type="signal peptide" evidence="1">
    <location>
        <begin position="1"/>
        <end position="26"/>
    </location>
</feature>
<evidence type="ECO:0008006" key="3">
    <source>
        <dbReference type="Google" id="ProtNLM"/>
    </source>
</evidence>
<dbReference type="AlphaFoldDB" id="A0A9I9DSY9"/>
<organism evidence="2">
    <name type="scientific">Cucumis melo</name>
    <name type="common">Muskmelon</name>
    <dbReference type="NCBI Taxonomy" id="3656"/>
    <lineage>
        <taxon>Eukaryota</taxon>
        <taxon>Viridiplantae</taxon>
        <taxon>Streptophyta</taxon>
        <taxon>Embryophyta</taxon>
        <taxon>Tracheophyta</taxon>
        <taxon>Spermatophyta</taxon>
        <taxon>Magnoliopsida</taxon>
        <taxon>eudicotyledons</taxon>
        <taxon>Gunneridae</taxon>
        <taxon>Pentapetalae</taxon>
        <taxon>rosids</taxon>
        <taxon>fabids</taxon>
        <taxon>Cucurbitales</taxon>
        <taxon>Cucurbitaceae</taxon>
        <taxon>Benincaseae</taxon>
        <taxon>Cucumis</taxon>
    </lineage>
</organism>
<dbReference type="Gramene" id="MELO3C023362.2.1">
    <property type="protein sequence ID" value="MELO3C023362.2.1"/>
    <property type="gene ID" value="MELO3C023362.2"/>
</dbReference>
<name>A0A9I9DSY9_CUCME</name>
<proteinExistence type="predicted"/>
<evidence type="ECO:0000256" key="1">
    <source>
        <dbReference type="SAM" id="SignalP"/>
    </source>
</evidence>
<dbReference type="PANTHER" id="PTHR36312:SF1">
    <property type="entry name" value="OS01G0594500 PROTEIN"/>
    <property type="match status" value="1"/>
</dbReference>
<evidence type="ECO:0000313" key="2">
    <source>
        <dbReference type="EnsemblPlants" id="MELO3C023362.2.1"/>
    </source>
</evidence>
<dbReference type="EnsemblPlants" id="MELO3C023362.2.1">
    <property type="protein sequence ID" value="MELO3C023362.2.1"/>
    <property type="gene ID" value="MELO3C023362.2"/>
</dbReference>